<evidence type="ECO:0000313" key="7">
    <source>
        <dbReference type="Proteomes" id="UP000032049"/>
    </source>
</evidence>
<dbReference type="PROSITE" id="PS52016">
    <property type="entry name" value="TONB_DEPENDENT_REC_3"/>
    <property type="match status" value="1"/>
</dbReference>
<name>A0A0D0GMY9_9SPHI</name>
<evidence type="ECO:0000256" key="4">
    <source>
        <dbReference type="PROSITE-ProRule" id="PRU01360"/>
    </source>
</evidence>
<dbReference type="AlphaFoldDB" id="A0A0D0GMY9"/>
<dbReference type="InterPro" id="IPR011662">
    <property type="entry name" value="Secretin/TonB_short_N"/>
</dbReference>
<dbReference type="InterPro" id="IPR023997">
    <property type="entry name" value="TonB-dep_OMP_SusC/RagA_CS"/>
</dbReference>
<dbReference type="Pfam" id="PF07660">
    <property type="entry name" value="STN"/>
    <property type="match status" value="1"/>
</dbReference>
<sequence length="1096" mass="119976">MFFNCLQASAALYAQKITLTEKNTPLGEVIKKIKKQSGYSFFYRDQLFKASHPVTITIKDATITEALDKCLDNQPLTYSLIGQTIVLKQKTETRQKPEPETAGIDVRGKVLDETNQPLLGATVKVKGTTQVTSTNPKGEFMLKNVAEDAVLVISYIGYLPKEIMAAQNLGDIQLVLSAAKLGEVLIVGYGTQKKVNLIGSVAQVSAKDINNRTAPSLSNVLTGQLSGVTLIQRSGQPGSDASAIQIRGVGSFGATTNPLILVDGIPVNSFNDIDANDVSSISVLKDASTAAIYGSRGANGVVLVTTKTGMGTDEKLHINYSGYAGIQKPTAYPKFVNAADYASLLNEAVPNSYTADQIEKFRNGSDPDNYPNTNWIDLVYKKSALQTGHNLSVSNNTKNTQYLLSFGYMYQNGIVIKNDYNRYNVRLNMTNKILPNLSLTSRISGAQYLNNEAAPPATLDWNDMLTNIGQVIRVPSVYPNILSNGNYGLGVVGKGTPYSYFNNDSFYKKKQADLLINERLDYNIIPDLKLSLIAAYTQLNDNSQRFLANQRLNNLVTLGPGNLTQENIQNNYKTLQQLLEYKKTLQSHQFGILAGHTYEYSGSNTFRASRGGYITNSLTQLNAGDASTQSNQGTGSEYALDSYFGRLNYNYDNKYLVEGTVRYDGSSRFPENNKYATFPAVAVGWRISQEKFLKDKLSWLNELKIKASYGTLGNQNIGNYSYQNVLSTGFNYPFGNTINSGVANTTLVNSNIHWESTRTKDLGLETTVFNNLNFSATYFDRYTYDILVAPAGSVSKVLGFGVGVENSGKLSNKGWEFSLSYKNNIGALSYNVSGNFSIINNKVLDLGVGNILQPNGLTGNGSDIFIGYPLGLYYGYQADGLFRDAADIAGYPNQTAINPAAKPGDIRYRDISGPNGVPDGKVDPAYDRTYLGSSIPKYNYGINIGLNYKNFDLAIVGQGVAQVKGRLSDYAGYAFYNYGSIQQYMADNHWSANNPDPNARYPRLEVISNSGTPNTLASSFYLLNAAYFKIRSIQLGYALPSALFTKSGIKGIRINISSQNPLAFSHYPKGWDPETNTGGAYYPILTNYTLGINVNL</sequence>
<keyword evidence="3 4" id="KW-0998">Cell outer membrane</keyword>
<dbReference type="NCBIfam" id="TIGR04056">
    <property type="entry name" value="OMP_RagA_SusC"/>
    <property type="match status" value="1"/>
</dbReference>
<dbReference type="STRING" id="1503925.TH53_18565"/>
<dbReference type="InterPro" id="IPR008969">
    <property type="entry name" value="CarboxyPept-like_regulatory"/>
</dbReference>
<keyword evidence="1 4" id="KW-0813">Transport</keyword>
<dbReference type="Gene3D" id="3.55.50.30">
    <property type="match status" value="1"/>
</dbReference>
<feature type="domain" description="Secretin/TonB short N-terminal" evidence="5">
    <location>
        <begin position="39"/>
        <end position="90"/>
    </location>
</feature>
<keyword evidence="7" id="KW-1185">Reference proteome</keyword>
<dbReference type="SUPFAM" id="SSF56935">
    <property type="entry name" value="Porins"/>
    <property type="match status" value="1"/>
</dbReference>
<dbReference type="Pfam" id="PF13715">
    <property type="entry name" value="CarbopepD_reg_2"/>
    <property type="match status" value="1"/>
</dbReference>
<evidence type="ECO:0000256" key="2">
    <source>
        <dbReference type="ARBA" id="ARBA00023136"/>
    </source>
</evidence>
<evidence type="ECO:0000313" key="6">
    <source>
        <dbReference type="EMBL" id="KIO75801.1"/>
    </source>
</evidence>
<dbReference type="SUPFAM" id="SSF49464">
    <property type="entry name" value="Carboxypeptidase regulatory domain-like"/>
    <property type="match status" value="1"/>
</dbReference>
<dbReference type="Proteomes" id="UP000032049">
    <property type="component" value="Unassembled WGS sequence"/>
</dbReference>
<keyword evidence="2 4" id="KW-0472">Membrane</keyword>
<dbReference type="Pfam" id="PF07715">
    <property type="entry name" value="Plug"/>
    <property type="match status" value="1"/>
</dbReference>
<dbReference type="InterPro" id="IPR037066">
    <property type="entry name" value="Plug_dom_sf"/>
</dbReference>
<dbReference type="NCBIfam" id="TIGR04057">
    <property type="entry name" value="SusC_RagA_signa"/>
    <property type="match status" value="1"/>
</dbReference>
<comment type="subcellular location">
    <subcellularLocation>
        <location evidence="4">Cell outer membrane</location>
        <topology evidence="4">Multi-pass membrane protein</topology>
    </subcellularLocation>
</comment>
<protein>
    <submittedName>
        <fullName evidence="6">Membrane protein</fullName>
    </submittedName>
</protein>
<dbReference type="GO" id="GO:0009279">
    <property type="term" value="C:cell outer membrane"/>
    <property type="evidence" value="ECO:0007669"/>
    <property type="project" value="UniProtKB-SubCell"/>
</dbReference>
<dbReference type="InterPro" id="IPR039426">
    <property type="entry name" value="TonB-dep_rcpt-like"/>
</dbReference>
<reference evidence="6 7" key="1">
    <citation type="submission" date="2015-01" db="EMBL/GenBank/DDBJ databases">
        <title>Draft genome sequence of Pedobacter sp. NL19 isolated from sludge of an effluent treatment pond in an abandoned uranium mine.</title>
        <authorList>
            <person name="Santos T."/>
            <person name="Caetano T."/>
            <person name="Covas C."/>
            <person name="Cruz A."/>
            <person name="Mendo S."/>
        </authorList>
    </citation>
    <scope>NUCLEOTIDE SEQUENCE [LARGE SCALE GENOMIC DNA]</scope>
    <source>
        <strain evidence="6 7">NL19</strain>
    </source>
</reference>
<evidence type="ECO:0000259" key="5">
    <source>
        <dbReference type="SMART" id="SM00965"/>
    </source>
</evidence>
<accession>A0A0D0GMY9</accession>
<organism evidence="6 7">
    <name type="scientific">Pedobacter lusitanus</name>
    <dbReference type="NCBI Taxonomy" id="1503925"/>
    <lineage>
        <taxon>Bacteria</taxon>
        <taxon>Pseudomonadati</taxon>
        <taxon>Bacteroidota</taxon>
        <taxon>Sphingobacteriia</taxon>
        <taxon>Sphingobacteriales</taxon>
        <taxon>Sphingobacteriaceae</taxon>
        <taxon>Pedobacter</taxon>
    </lineage>
</organism>
<gene>
    <name evidence="6" type="ORF">TH53_18565</name>
</gene>
<dbReference type="InterPro" id="IPR023996">
    <property type="entry name" value="TonB-dep_OMP_SusC/RagA"/>
</dbReference>
<keyword evidence="4" id="KW-0812">Transmembrane</keyword>
<dbReference type="Gene3D" id="2.170.130.10">
    <property type="entry name" value="TonB-dependent receptor, plug domain"/>
    <property type="match status" value="1"/>
</dbReference>
<dbReference type="EMBL" id="JXRA01000082">
    <property type="protein sequence ID" value="KIO75801.1"/>
    <property type="molecule type" value="Genomic_DNA"/>
</dbReference>
<dbReference type="Gene3D" id="2.60.40.1120">
    <property type="entry name" value="Carboxypeptidase-like, regulatory domain"/>
    <property type="match status" value="1"/>
</dbReference>
<keyword evidence="4" id="KW-1134">Transmembrane beta strand</keyword>
<dbReference type="FunFam" id="2.170.130.10:FF:000003">
    <property type="entry name" value="SusC/RagA family TonB-linked outer membrane protein"/>
    <property type="match status" value="1"/>
</dbReference>
<comment type="caution">
    <text evidence="6">The sequence shown here is derived from an EMBL/GenBank/DDBJ whole genome shotgun (WGS) entry which is preliminary data.</text>
</comment>
<dbReference type="InterPro" id="IPR012910">
    <property type="entry name" value="Plug_dom"/>
</dbReference>
<comment type="similarity">
    <text evidence="4">Belongs to the TonB-dependent receptor family.</text>
</comment>
<evidence type="ECO:0000256" key="1">
    <source>
        <dbReference type="ARBA" id="ARBA00022448"/>
    </source>
</evidence>
<dbReference type="SMART" id="SM00965">
    <property type="entry name" value="STN"/>
    <property type="match status" value="1"/>
</dbReference>
<evidence type="ECO:0000256" key="3">
    <source>
        <dbReference type="ARBA" id="ARBA00023237"/>
    </source>
</evidence>
<proteinExistence type="inferred from homology"/>